<keyword evidence="1 7" id="KW-1003">Cell membrane</keyword>
<comment type="catalytic activity">
    <reaction evidence="7">
        <text>a peptidoglycan chain = a peptidoglycan chain with N-acetyl-1,6-anhydromuramyl-[peptide] at the reducing end + a peptidoglycan chain with N-acetylglucosamine at the non-reducing end.</text>
        <dbReference type="EC" id="4.2.2.29"/>
    </reaction>
</comment>
<evidence type="ECO:0000256" key="3">
    <source>
        <dbReference type="ARBA" id="ARBA00022989"/>
    </source>
</evidence>
<accession>A0ABW3HHH9</accession>
<comment type="caution">
    <text evidence="8">The sequence shown here is derived from an EMBL/GenBank/DDBJ whole genome shotgun (WGS) entry which is preliminary data.</text>
</comment>
<sequence length="336" mass="37758">MSTLAAPKKPIRKRRWLLMAVLVVLAIIAYRIFLQSVTLPTEGVKLRVARGSHWQQVATQLSDQGIIHSQWSLRAYLFLRPGEEVLLPGVFNFRPPMTLEQLVSRLSQAPDGTPAMLVIEGTRYSDLLATIAARDDVRHGVAEMTDEQVLAAIGAEESHPEGLFAPDTYVMDDDSRDIDILRRLYLRQKRILAAEWAARAPDLPYKTPYEALIMASIIEKETSRNDERARVAGVFVRRMRIGMRLQTDPTVIYGMGEAFRGNISRKDLRAATDYNTYRIDGLPPSPIALPSRASIHAAMHPAESDAIFFVADGKGRHIFSATLKEHNNAVNKYQRQ</sequence>
<keyword evidence="3 7" id="KW-1133">Transmembrane helix</keyword>
<evidence type="ECO:0000256" key="2">
    <source>
        <dbReference type="ARBA" id="ARBA00022692"/>
    </source>
</evidence>
<dbReference type="EMBL" id="JBHTIT010000001">
    <property type="protein sequence ID" value="MFD0949968.1"/>
    <property type="molecule type" value="Genomic_DNA"/>
</dbReference>
<evidence type="ECO:0000256" key="1">
    <source>
        <dbReference type="ARBA" id="ARBA00022475"/>
    </source>
</evidence>
<name>A0ABW3HHH9_9GAMM</name>
<dbReference type="HAMAP" id="MF_02065">
    <property type="entry name" value="MltG"/>
    <property type="match status" value="1"/>
</dbReference>
<dbReference type="RefSeq" id="WP_379070213.1">
    <property type="nucleotide sequence ID" value="NZ_JBHTIT010000001.1"/>
</dbReference>
<evidence type="ECO:0000313" key="9">
    <source>
        <dbReference type="Proteomes" id="UP001597044"/>
    </source>
</evidence>
<comment type="subcellular location">
    <subcellularLocation>
        <location evidence="7">Cell inner membrane</location>
        <topology evidence="7">Single-pass membrane protein</topology>
    </subcellularLocation>
</comment>
<dbReference type="Gene3D" id="3.30.160.60">
    <property type="entry name" value="Classic Zinc Finger"/>
    <property type="match status" value="1"/>
</dbReference>
<gene>
    <name evidence="7 8" type="primary">mltG</name>
    <name evidence="8" type="ORF">ACFQ0F_06135</name>
</gene>
<dbReference type="NCBIfam" id="TIGR00247">
    <property type="entry name" value="endolytic transglycosylase MltG"/>
    <property type="match status" value="1"/>
</dbReference>
<keyword evidence="2 7" id="KW-0812">Transmembrane</keyword>
<proteinExistence type="inferred from homology"/>
<evidence type="ECO:0000256" key="5">
    <source>
        <dbReference type="ARBA" id="ARBA00023239"/>
    </source>
</evidence>
<keyword evidence="4 7" id="KW-0472">Membrane</keyword>
<dbReference type="Gene3D" id="3.30.1490.480">
    <property type="entry name" value="Endolytic murein transglycosylase"/>
    <property type="match status" value="1"/>
</dbReference>
<evidence type="ECO:0000313" key="8">
    <source>
        <dbReference type="EMBL" id="MFD0949968.1"/>
    </source>
</evidence>
<protein>
    <recommendedName>
        <fullName evidence="7">Endolytic murein transglycosylase</fullName>
        <ecNumber evidence="7">4.2.2.29</ecNumber>
    </recommendedName>
    <alternativeName>
        <fullName evidence="7">Peptidoglycan lytic transglycosylase</fullName>
    </alternativeName>
    <alternativeName>
        <fullName evidence="7">Peptidoglycan polymerization terminase</fullName>
    </alternativeName>
</protein>
<dbReference type="EC" id="4.2.2.29" evidence="7"/>
<feature type="site" description="Important for catalytic activity" evidence="7">
    <location>
        <position position="221"/>
    </location>
</feature>
<evidence type="ECO:0000256" key="4">
    <source>
        <dbReference type="ARBA" id="ARBA00023136"/>
    </source>
</evidence>
<feature type="transmembrane region" description="Helical" evidence="7">
    <location>
        <begin position="16"/>
        <end position="34"/>
    </location>
</feature>
<keyword evidence="7" id="KW-0997">Cell inner membrane</keyword>
<dbReference type="PANTHER" id="PTHR30518:SF2">
    <property type="entry name" value="ENDOLYTIC MUREIN TRANSGLYCOSYLASE"/>
    <property type="match status" value="1"/>
</dbReference>
<dbReference type="CDD" id="cd08010">
    <property type="entry name" value="MltG_like"/>
    <property type="match status" value="1"/>
</dbReference>
<evidence type="ECO:0000256" key="7">
    <source>
        <dbReference type="HAMAP-Rule" id="MF_02065"/>
    </source>
</evidence>
<comment type="function">
    <text evidence="7">Functions as a peptidoglycan terminase that cleaves nascent peptidoglycan strands endolytically to terminate their elongation.</text>
</comment>
<keyword evidence="6 7" id="KW-0961">Cell wall biogenesis/degradation</keyword>
<comment type="similarity">
    <text evidence="7">Belongs to the transglycosylase MltG family.</text>
</comment>
<dbReference type="PANTHER" id="PTHR30518">
    <property type="entry name" value="ENDOLYTIC MUREIN TRANSGLYCOSYLASE"/>
    <property type="match status" value="1"/>
</dbReference>
<dbReference type="Proteomes" id="UP001597044">
    <property type="component" value="Unassembled WGS sequence"/>
</dbReference>
<keyword evidence="9" id="KW-1185">Reference proteome</keyword>
<reference evidence="9" key="1">
    <citation type="journal article" date="2019" name="Int. J. Syst. Evol. Microbiol.">
        <title>The Global Catalogue of Microorganisms (GCM) 10K type strain sequencing project: providing services to taxonomists for standard genome sequencing and annotation.</title>
        <authorList>
            <consortium name="The Broad Institute Genomics Platform"/>
            <consortium name="The Broad Institute Genome Sequencing Center for Infectious Disease"/>
            <person name="Wu L."/>
            <person name="Ma J."/>
        </authorList>
    </citation>
    <scope>NUCLEOTIDE SEQUENCE [LARGE SCALE GENOMIC DNA]</scope>
    <source>
        <strain evidence="9">CCUG 63419</strain>
    </source>
</reference>
<keyword evidence="5 7" id="KW-0456">Lyase</keyword>
<organism evidence="8 9">
    <name type="scientific">Paraperlucidibaca wandonensis</name>
    <dbReference type="NCBI Taxonomy" id="1268273"/>
    <lineage>
        <taxon>Bacteria</taxon>
        <taxon>Pseudomonadati</taxon>
        <taxon>Pseudomonadota</taxon>
        <taxon>Gammaproteobacteria</taxon>
        <taxon>Moraxellales</taxon>
        <taxon>Moraxellaceae</taxon>
        <taxon>Paraperlucidibaca</taxon>
    </lineage>
</organism>
<dbReference type="Pfam" id="PF02618">
    <property type="entry name" value="YceG"/>
    <property type="match status" value="1"/>
</dbReference>
<evidence type="ECO:0000256" key="6">
    <source>
        <dbReference type="ARBA" id="ARBA00023316"/>
    </source>
</evidence>
<dbReference type="InterPro" id="IPR003770">
    <property type="entry name" value="MLTG-like"/>
</dbReference>